<dbReference type="Proteomes" id="UP000294003">
    <property type="component" value="Unassembled WGS sequence"/>
</dbReference>
<evidence type="ECO:0000256" key="1">
    <source>
        <dbReference type="ARBA" id="ARBA00004123"/>
    </source>
</evidence>
<comment type="subcellular location">
    <subcellularLocation>
        <location evidence="1 4">Nucleus</location>
    </subcellularLocation>
</comment>
<proteinExistence type="inferred from homology"/>
<comment type="function">
    <text evidence="4">Involved in spliceosome maturation and the first step of pre-mRNA splicing.</text>
</comment>
<keyword evidence="3 4" id="KW-0539">Nucleus</keyword>
<feature type="compositionally biased region" description="Basic and acidic residues" evidence="5">
    <location>
        <begin position="103"/>
        <end position="113"/>
    </location>
</feature>
<dbReference type="InterPro" id="IPR026822">
    <property type="entry name" value="Spp2/MOS2_G-patch"/>
</dbReference>
<keyword evidence="4" id="KW-0507">mRNA processing</keyword>
<evidence type="ECO:0000256" key="4">
    <source>
        <dbReference type="RuleBase" id="RU369096"/>
    </source>
</evidence>
<feature type="domain" description="Spp2/MOS2 G-patch" evidence="6">
    <location>
        <begin position="239"/>
        <end position="290"/>
    </location>
</feature>
<comment type="similarity">
    <text evidence="2 4">Belongs to the SPP2 family.</text>
</comment>
<evidence type="ECO:0000313" key="7">
    <source>
        <dbReference type="EMBL" id="RYO78200.1"/>
    </source>
</evidence>
<dbReference type="PANTHER" id="PTHR15818">
    <property type="entry name" value="G PATCH AND KOW-CONTAINING"/>
    <property type="match status" value="1"/>
</dbReference>
<dbReference type="EMBL" id="QJNS01000400">
    <property type="protein sequence ID" value="RYO78200.1"/>
    <property type="molecule type" value="Genomic_DNA"/>
</dbReference>
<keyword evidence="4" id="KW-0508">mRNA splicing</keyword>
<feature type="compositionally biased region" description="Basic and acidic residues" evidence="5">
    <location>
        <begin position="265"/>
        <end position="274"/>
    </location>
</feature>
<organism evidence="7 8">
    <name type="scientific">Monosporascus cannonballus</name>
    <dbReference type="NCBI Taxonomy" id="155416"/>
    <lineage>
        <taxon>Eukaryota</taxon>
        <taxon>Fungi</taxon>
        <taxon>Dikarya</taxon>
        <taxon>Ascomycota</taxon>
        <taxon>Pezizomycotina</taxon>
        <taxon>Sordariomycetes</taxon>
        <taxon>Xylariomycetidae</taxon>
        <taxon>Xylariales</taxon>
        <taxon>Xylariales incertae sedis</taxon>
        <taxon>Monosporascus</taxon>
    </lineage>
</organism>
<dbReference type="InterPro" id="IPR045166">
    <property type="entry name" value="Spp2-like"/>
</dbReference>
<protein>
    <recommendedName>
        <fullName evidence="4">Pre-mRNA-splicing factor</fullName>
    </recommendedName>
</protein>
<feature type="compositionally biased region" description="Basic and acidic residues" evidence="5">
    <location>
        <begin position="124"/>
        <end position="145"/>
    </location>
</feature>
<feature type="compositionally biased region" description="Basic and acidic residues" evidence="5">
    <location>
        <begin position="168"/>
        <end position="192"/>
    </location>
</feature>
<keyword evidence="4" id="KW-0747">Spliceosome</keyword>
<comment type="caution">
    <text evidence="7">The sequence shown here is derived from an EMBL/GenBank/DDBJ whole genome shotgun (WGS) entry which is preliminary data.</text>
</comment>
<sequence>MSEQTAQAPRIAIKFGGNSSTAKPKKGLKNHSSSKPSSSLGKRQRSHAFGHDSDSAEDDELGGRHEVVTTFGTNGAENDAERSGFKTSIGQGAAAPFVISGHRNRDWKAEARARKGNNLLPHEVQAKAENKASKEADPADQDKQIKWGLTVTKKERAEISTNSDEAPEEKHNLPELKTERDSDATKQPHGVDSEAMDALLGKKPKSARDFVIKDTSGRGGSPRISEQDAYRRGLEEAAEVSTIEEYDAIPDGEFGAAMLRGMGWKGEERAPKPKEHVRRPHLMGLGAKEDEELKKAEMAKKDGHRERRPRLNEYRASKESERRDREDRRPESYKNERDREKHSYSHGHRHGDRDRDRGRDRQSHRSHDRHHKR</sequence>
<accession>A0ABY0GYC7</accession>
<evidence type="ECO:0000256" key="3">
    <source>
        <dbReference type="ARBA" id="ARBA00023242"/>
    </source>
</evidence>
<feature type="compositionally biased region" description="Basic and acidic residues" evidence="5">
    <location>
        <begin position="287"/>
        <end position="343"/>
    </location>
</feature>
<evidence type="ECO:0000259" key="6">
    <source>
        <dbReference type="Pfam" id="PF12656"/>
    </source>
</evidence>
<reference evidence="7 8" key="1">
    <citation type="submission" date="2018-06" db="EMBL/GenBank/DDBJ databases">
        <title>Complete Genomes of Monosporascus.</title>
        <authorList>
            <person name="Robinson A.J."/>
            <person name="Natvig D.O."/>
        </authorList>
    </citation>
    <scope>NUCLEOTIDE SEQUENCE [LARGE SCALE GENOMIC DNA]</scope>
    <source>
        <strain evidence="7 8">CBS 609.92</strain>
    </source>
</reference>
<evidence type="ECO:0000256" key="2">
    <source>
        <dbReference type="ARBA" id="ARBA00008576"/>
    </source>
</evidence>
<feature type="region of interest" description="Disordered" evidence="5">
    <location>
        <begin position="1"/>
        <end position="230"/>
    </location>
</feature>
<evidence type="ECO:0000256" key="5">
    <source>
        <dbReference type="SAM" id="MobiDB-lite"/>
    </source>
</evidence>
<feature type="compositionally biased region" description="Basic and acidic residues" evidence="5">
    <location>
        <begin position="206"/>
        <end position="216"/>
    </location>
</feature>
<gene>
    <name evidence="7" type="ORF">DL762_008827</name>
</gene>
<feature type="compositionally biased region" description="Basic and acidic residues" evidence="5">
    <location>
        <begin position="351"/>
        <end position="365"/>
    </location>
</feature>
<keyword evidence="8" id="KW-1185">Reference proteome</keyword>
<evidence type="ECO:0000313" key="8">
    <source>
        <dbReference type="Proteomes" id="UP000294003"/>
    </source>
</evidence>
<name>A0ABY0GYC7_9PEZI</name>
<dbReference type="PANTHER" id="PTHR15818:SF2">
    <property type="entry name" value="G-PATCH DOMAIN AND KOW MOTIFS-CONTAINING PROTEIN"/>
    <property type="match status" value="1"/>
</dbReference>
<dbReference type="Pfam" id="PF12656">
    <property type="entry name" value="G-patch_2"/>
    <property type="match status" value="1"/>
</dbReference>
<feature type="region of interest" description="Disordered" evidence="5">
    <location>
        <begin position="265"/>
        <end position="373"/>
    </location>
</feature>